<dbReference type="InterPro" id="IPR023213">
    <property type="entry name" value="CAT-like_dom_sf"/>
</dbReference>
<dbReference type="AlphaFoldDB" id="A0A6J6D1U2"/>
<dbReference type="Pfam" id="PF00198">
    <property type="entry name" value="2-oxoacid_dh"/>
    <property type="match status" value="1"/>
</dbReference>
<dbReference type="InterPro" id="IPR050743">
    <property type="entry name" value="2-oxoacid_DH_E2_comp"/>
</dbReference>
<keyword evidence="5" id="KW-0012">Acyltransferase</keyword>
<comment type="cofactor">
    <cofactor evidence="1">
        <name>(R)-lipoate</name>
        <dbReference type="ChEBI" id="CHEBI:83088"/>
    </cofactor>
</comment>
<organism evidence="8">
    <name type="scientific">freshwater metagenome</name>
    <dbReference type="NCBI Taxonomy" id="449393"/>
    <lineage>
        <taxon>unclassified sequences</taxon>
        <taxon>metagenomes</taxon>
        <taxon>ecological metagenomes</taxon>
    </lineage>
</organism>
<dbReference type="GO" id="GO:0031405">
    <property type="term" value="F:lipoic acid binding"/>
    <property type="evidence" value="ECO:0007669"/>
    <property type="project" value="TreeGrafter"/>
</dbReference>
<dbReference type="InterPro" id="IPR001078">
    <property type="entry name" value="2-oxoacid_DH_actylTfrase"/>
</dbReference>
<dbReference type="Pfam" id="PF00364">
    <property type="entry name" value="Biotin_lipoyl"/>
    <property type="match status" value="1"/>
</dbReference>
<dbReference type="Gene3D" id="3.30.559.10">
    <property type="entry name" value="Chloramphenicol acetyltransferase-like domain"/>
    <property type="match status" value="1"/>
</dbReference>
<dbReference type="InterPro" id="IPR000089">
    <property type="entry name" value="Biotin_lipoyl"/>
</dbReference>
<gene>
    <name evidence="8" type="ORF">UFOPK1639_00214</name>
</gene>
<sequence length="448" mass="47171">MSLAVFNLPDVGEGLTEAEIVSWKVAAGDQVSVNQVICEIETAKSIVELPCPFAGTIEKLFAKEGDTVLVGTPIISVQAEGNILVAGPATSSIPIITESDTMHEAVADVASSVASDETKPNLVGYGSAGHGATRRKRSGAVAAASLASSIPTATSAVPSALSGDVIAKPPIRKLAKDLNVDLSKVVSTGPAGEITREDVVNAATQASVFRNLTTPAIPSEREERIPVKGVRKAIATAMVQSAFTAPHVSIFVDVDATRTMEYVKRLKASTDFAGVKVTPLLLMAKAMMWAVRRNPTVNSTWTDKEIIVHNFVNFGVAAATPRGLIVPNIKDADQMSMLELARQLELLAATAREGKTTPEDMKDGTITITNIGVFGVDTGTPILNPGQVAIVALGSIRPKPWVVNNEIVIRQVTTIGATFDHRVVDGDVASRFVQDVASVIEEPALLLD</sequence>
<dbReference type="PANTHER" id="PTHR43178">
    <property type="entry name" value="DIHYDROLIPOAMIDE ACETYLTRANSFERASE COMPONENT OF PYRUVATE DEHYDROGENASE COMPLEX"/>
    <property type="match status" value="1"/>
</dbReference>
<dbReference type="InterPro" id="IPR004167">
    <property type="entry name" value="PSBD"/>
</dbReference>
<dbReference type="SUPFAM" id="SSF51230">
    <property type="entry name" value="Single hybrid motif"/>
    <property type="match status" value="1"/>
</dbReference>
<proteinExistence type="inferred from homology"/>
<dbReference type="PROSITE" id="PS50968">
    <property type="entry name" value="BIOTINYL_LIPOYL"/>
    <property type="match status" value="1"/>
</dbReference>
<keyword evidence="3" id="KW-0808">Transferase</keyword>
<dbReference type="InterPro" id="IPR011053">
    <property type="entry name" value="Single_hybrid_motif"/>
</dbReference>
<evidence type="ECO:0000313" key="8">
    <source>
        <dbReference type="EMBL" id="CAB4557941.1"/>
    </source>
</evidence>
<evidence type="ECO:0000256" key="2">
    <source>
        <dbReference type="ARBA" id="ARBA00007317"/>
    </source>
</evidence>
<dbReference type="GO" id="GO:0016407">
    <property type="term" value="F:acetyltransferase activity"/>
    <property type="evidence" value="ECO:0007669"/>
    <property type="project" value="TreeGrafter"/>
</dbReference>
<dbReference type="GO" id="GO:0005737">
    <property type="term" value="C:cytoplasm"/>
    <property type="evidence" value="ECO:0007669"/>
    <property type="project" value="TreeGrafter"/>
</dbReference>
<protein>
    <submittedName>
        <fullName evidence="8">Unannotated protein</fullName>
    </submittedName>
</protein>
<keyword evidence="4" id="KW-0450">Lipoyl</keyword>
<evidence type="ECO:0000259" key="7">
    <source>
        <dbReference type="PROSITE" id="PS51826"/>
    </source>
</evidence>
<dbReference type="FunFam" id="3.30.559.10:FF:000007">
    <property type="entry name" value="Dihydrolipoamide acetyltransferase component of pyruvate dehydrogenase complex"/>
    <property type="match status" value="1"/>
</dbReference>
<dbReference type="Gene3D" id="2.40.50.100">
    <property type="match status" value="1"/>
</dbReference>
<dbReference type="Gene3D" id="4.10.320.10">
    <property type="entry name" value="E3-binding domain"/>
    <property type="match status" value="1"/>
</dbReference>
<dbReference type="EMBL" id="CAEZTH010000012">
    <property type="protein sequence ID" value="CAB4557941.1"/>
    <property type="molecule type" value="Genomic_DNA"/>
</dbReference>
<evidence type="ECO:0000256" key="5">
    <source>
        <dbReference type="ARBA" id="ARBA00023315"/>
    </source>
</evidence>
<accession>A0A6J6D1U2</accession>
<evidence type="ECO:0000259" key="6">
    <source>
        <dbReference type="PROSITE" id="PS50968"/>
    </source>
</evidence>
<dbReference type="InterPro" id="IPR003016">
    <property type="entry name" value="2-oxoA_DH_lipoyl-BS"/>
</dbReference>
<dbReference type="SUPFAM" id="SSF47005">
    <property type="entry name" value="Peripheral subunit-binding domain of 2-oxo acid dehydrogenase complex"/>
    <property type="match status" value="1"/>
</dbReference>
<evidence type="ECO:0000256" key="4">
    <source>
        <dbReference type="ARBA" id="ARBA00022823"/>
    </source>
</evidence>
<feature type="domain" description="Peripheral subunit-binding (PSBD)" evidence="7">
    <location>
        <begin position="166"/>
        <end position="203"/>
    </location>
</feature>
<dbReference type="SUPFAM" id="SSF52777">
    <property type="entry name" value="CoA-dependent acyltransferases"/>
    <property type="match status" value="1"/>
</dbReference>
<reference evidence="8" key="1">
    <citation type="submission" date="2020-05" db="EMBL/GenBank/DDBJ databases">
        <authorList>
            <person name="Chiriac C."/>
            <person name="Salcher M."/>
            <person name="Ghai R."/>
            <person name="Kavagutti S V."/>
        </authorList>
    </citation>
    <scope>NUCLEOTIDE SEQUENCE</scope>
</reference>
<evidence type="ECO:0000256" key="1">
    <source>
        <dbReference type="ARBA" id="ARBA00001938"/>
    </source>
</evidence>
<dbReference type="PANTHER" id="PTHR43178:SF5">
    <property type="entry name" value="LIPOAMIDE ACYLTRANSFERASE COMPONENT OF BRANCHED-CHAIN ALPHA-KETO ACID DEHYDROGENASE COMPLEX, MITOCHONDRIAL"/>
    <property type="match status" value="1"/>
</dbReference>
<dbReference type="PROSITE" id="PS00189">
    <property type="entry name" value="LIPOYL"/>
    <property type="match status" value="1"/>
</dbReference>
<dbReference type="Pfam" id="PF02817">
    <property type="entry name" value="E3_binding"/>
    <property type="match status" value="1"/>
</dbReference>
<evidence type="ECO:0000256" key="3">
    <source>
        <dbReference type="ARBA" id="ARBA00022679"/>
    </source>
</evidence>
<name>A0A6J6D1U2_9ZZZZ</name>
<dbReference type="InterPro" id="IPR036625">
    <property type="entry name" value="E3-bd_dom_sf"/>
</dbReference>
<dbReference type="CDD" id="cd06849">
    <property type="entry name" value="lipoyl_domain"/>
    <property type="match status" value="1"/>
</dbReference>
<feature type="domain" description="Lipoyl-binding" evidence="6">
    <location>
        <begin position="3"/>
        <end position="78"/>
    </location>
</feature>
<comment type="similarity">
    <text evidence="2">Belongs to the 2-oxoacid dehydrogenase family.</text>
</comment>
<dbReference type="PROSITE" id="PS51826">
    <property type="entry name" value="PSBD"/>
    <property type="match status" value="1"/>
</dbReference>